<evidence type="ECO:0000256" key="4">
    <source>
        <dbReference type="ARBA" id="ARBA00038303"/>
    </source>
</evidence>
<evidence type="ECO:0000313" key="6">
    <source>
        <dbReference type="EMBL" id="CAT04684.1"/>
    </source>
</evidence>
<dbReference type="Pfam" id="PF02590">
    <property type="entry name" value="SPOUT_MTase"/>
    <property type="match status" value="1"/>
</dbReference>
<dbReference type="GO" id="GO:0070038">
    <property type="term" value="F:rRNA (pseudouridine-N3-)-methyltransferase activity"/>
    <property type="evidence" value="ECO:0007669"/>
    <property type="project" value="UniProtKB-UniRule"/>
</dbReference>
<dbReference type="Gene3D" id="3.40.1280.10">
    <property type="match status" value="1"/>
</dbReference>
<organism evidence="6 7">
    <name type="scientific">Mesomycoplasma conjunctivae (strain ATCC 25834 / NCTC 10147 / HRC/581)</name>
    <name type="common">Mycoplasma conjunctivae</name>
    <dbReference type="NCBI Taxonomy" id="572263"/>
    <lineage>
        <taxon>Bacteria</taxon>
        <taxon>Bacillati</taxon>
        <taxon>Mycoplasmatota</taxon>
        <taxon>Mycoplasmoidales</taxon>
        <taxon>Metamycoplasmataceae</taxon>
        <taxon>Mesomycoplasma</taxon>
    </lineage>
</organism>
<dbReference type="KEGG" id="mco:MCJ_000050"/>
<dbReference type="HAMAP" id="MF_00658">
    <property type="entry name" value="23SrRNA_methyltr_H"/>
    <property type="match status" value="1"/>
</dbReference>
<dbReference type="EC" id="2.1.1.177" evidence="5"/>
<comment type="function">
    <text evidence="5">Specifically methylates the pseudouridine at position 1915 (m3Psi1915) in 23S rRNA.</text>
</comment>
<keyword evidence="1 5" id="KW-0489">Methyltransferase</keyword>
<evidence type="ECO:0000256" key="5">
    <source>
        <dbReference type="HAMAP-Rule" id="MF_00658"/>
    </source>
</evidence>
<dbReference type="Proteomes" id="UP000001491">
    <property type="component" value="Chromosome"/>
</dbReference>
<protein>
    <recommendedName>
        <fullName evidence="5">Ribosomal RNA large subunit methyltransferase H</fullName>
        <ecNumber evidence="5">2.1.1.177</ecNumber>
    </recommendedName>
    <alternativeName>
        <fullName evidence="5">23S rRNA (pseudouridine1915-N3)-methyltransferase</fullName>
    </alternativeName>
    <alternativeName>
        <fullName evidence="5">23S rRNA m3Psi1915 methyltransferase</fullName>
    </alternativeName>
    <alternativeName>
        <fullName evidence="5">rRNA (pseudouridine-N3-)-methyltransferase RlmH</fullName>
    </alternativeName>
</protein>
<accession>C5J5G2</accession>
<evidence type="ECO:0000313" key="7">
    <source>
        <dbReference type="Proteomes" id="UP000001491"/>
    </source>
</evidence>
<evidence type="ECO:0000256" key="2">
    <source>
        <dbReference type="ARBA" id="ARBA00022679"/>
    </source>
</evidence>
<dbReference type="AlphaFoldDB" id="C5J5G2"/>
<comment type="subunit">
    <text evidence="5">Homodimer.</text>
</comment>
<dbReference type="CDD" id="cd18081">
    <property type="entry name" value="RlmH-like"/>
    <property type="match status" value="1"/>
</dbReference>
<comment type="caution">
    <text evidence="5">Lacks conserved residue(s) required for the propagation of feature annotation.</text>
</comment>
<feature type="binding site" evidence="5">
    <location>
        <position position="96"/>
    </location>
    <ligand>
        <name>S-adenosyl-L-methionine</name>
        <dbReference type="ChEBI" id="CHEBI:59789"/>
    </ligand>
</feature>
<comment type="catalytic activity">
    <reaction evidence="5">
        <text>pseudouridine(1915) in 23S rRNA + S-adenosyl-L-methionine = N(3)-methylpseudouridine(1915) in 23S rRNA + S-adenosyl-L-homocysteine + H(+)</text>
        <dbReference type="Rhea" id="RHEA:42752"/>
        <dbReference type="Rhea" id="RHEA-COMP:10221"/>
        <dbReference type="Rhea" id="RHEA-COMP:10222"/>
        <dbReference type="ChEBI" id="CHEBI:15378"/>
        <dbReference type="ChEBI" id="CHEBI:57856"/>
        <dbReference type="ChEBI" id="CHEBI:59789"/>
        <dbReference type="ChEBI" id="CHEBI:65314"/>
        <dbReference type="ChEBI" id="CHEBI:74486"/>
        <dbReference type="EC" id="2.1.1.177"/>
    </reaction>
</comment>
<keyword evidence="7" id="KW-1185">Reference proteome</keyword>
<name>C5J5G2_MESCH</name>
<sequence length="152" mass="17697">MNITLIFFGSKSPDYHSLYQKEINKIKQFKYNIKLLQLGEDKNSNLELKKKKETLAIIEKIPKNAQTFLFSERGKLISSMDFSTTLNHANICYIIGGSEGVDEDLIRQLRPDIIFLSLGKIVFPHKIFKLIVLEQIYRGLTIKYNRKYHRGS</sequence>
<dbReference type="GO" id="GO:0005737">
    <property type="term" value="C:cytoplasm"/>
    <property type="evidence" value="ECO:0007669"/>
    <property type="project" value="UniProtKB-SubCell"/>
</dbReference>
<dbReference type="SUPFAM" id="SSF75217">
    <property type="entry name" value="alpha/beta knot"/>
    <property type="match status" value="1"/>
</dbReference>
<keyword evidence="5" id="KW-0963">Cytoplasm</keyword>
<comment type="similarity">
    <text evidence="4 5">Belongs to the RNA methyltransferase RlmH family.</text>
</comment>
<evidence type="ECO:0000256" key="1">
    <source>
        <dbReference type="ARBA" id="ARBA00022603"/>
    </source>
</evidence>
<evidence type="ECO:0000256" key="3">
    <source>
        <dbReference type="ARBA" id="ARBA00022691"/>
    </source>
</evidence>
<dbReference type="EMBL" id="FM864216">
    <property type="protein sequence ID" value="CAT04684.1"/>
    <property type="molecule type" value="Genomic_DNA"/>
</dbReference>
<proteinExistence type="inferred from homology"/>
<keyword evidence="2 5" id="KW-0808">Transferase</keyword>
<dbReference type="PANTHER" id="PTHR33603">
    <property type="entry name" value="METHYLTRANSFERASE"/>
    <property type="match status" value="1"/>
</dbReference>
<feature type="binding site" evidence="5">
    <location>
        <begin position="118"/>
        <end position="123"/>
    </location>
    <ligand>
        <name>S-adenosyl-L-methionine</name>
        <dbReference type="ChEBI" id="CHEBI:59789"/>
    </ligand>
</feature>
<dbReference type="InterPro" id="IPR003742">
    <property type="entry name" value="RlmH-like"/>
</dbReference>
<keyword evidence="3 5" id="KW-0949">S-adenosyl-L-methionine</keyword>
<dbReference type="HOGENOM" id="CLU_100552_2_0_14"/>
<dbReference type="eggNOG" id="COG1576">
    <property type="taxonomic scope" value="Bacteria"/>
</dbReference>
<comment type="subcellular location">
    <subcellularLocation>
        <location evidence="5">Cytoplasm</location>
    </subcellularLocation>
</comment>
<keyword evidence="5" id="KW-0698">rRNA processing</keyword>
<reference evidence="7" key="1">
    <citation type="journal article" date="2009" name="BMC Bioinformatics">
        <title>The Mycoplasma conjunctivae genome sequencing, annotation and analysis.</title>
        <authorList>
            <person name="Calderon-Copete S.P."/>
            <person name="Wigger G."/>
            <person name="Wunderlin C."/>
            <person name="Schmidheini T."/>
            <person name="Frey J."/>
            <person name="Quail M.A."/>
            <person name="Falquet L."/>
        </authorList>
    </citation>
    <scope>NUCLEOTIDE SEQUENCE [LARGE SCALE GENOMIC DNA]</scope>
    <source>
        <strain evidence="7">ATCC 25834 / NCTC 10147 / HRC/581</strain>
    </source>
</reference>
<dbReference type="InterPro" id="IPR029026">
    <property type="entry name" value="tRNA_m1G_MTases_N"/>
</dbReference>
<dbReference type="PIRSF" id="PIRSF004505">
    <property type="entry name" value="MT_bac"/>
    <property type="match status" value="1"/>
</dbReference>
<gene>
    <name evidence="5" type="primary">rlmH</name>
    <name evidence="6" type="ordered locus">MCJ_000050</name>
</gene>
<dbReference type="PANTHER" id="PTHR33603:SF1">
    <property type="entry name" value="RIBOSOMAL RNA LARGE SUBUNIT METHYLTRANSFERASE H"/>
    <property type="match status" value="1"/>
</dbReference>
<dbReference type="InterPro" id="IPR029028">
    <property type="entry name" value="Alpha/beta_knot_MTases"/>
</dbReference>